<name>A0A4P9ZQE4_9FUNG</name>
<dbReference type="Pfam" id="PF00501">
    <property type="entry name" value="AMP-binding"/>
    <property type="match status" value="1"/>
</dbReference>
<proteinExistence type="predicted"/>
<evidence type="ECO:0000256" key="3">
    <source>
        <dbReference type="ARBA" id="ARBA00022598"/>
    </source>
</evidence>
<dbReference type="Pfam" id="PF13193">
    <property type="entry name" value="AMP-binding_C"/>
    <property type="match status" value="1"/>
</dbReference>
<evidence type="ECO:0000259" key="4">
    <source>
        <dbReference type="PROSITE" id="PS50075"/>
    </source>
</evidence>
<dbReference type="InterPro" id="IPR020845">
    <property type="entry name" value="AMP-binding_CS"/>
</dbReference>
<keyword evidence="6" id="KW-1185">Reference proteome</keyword>
<protein>
    <recommendedName>
        <fullName evidence="4">Carrier domain-containing protein</fullName>
    </recommendedName>
</protein>
<dbReference type="AlphaFoldDB" id="A0A4P9ZQE4"/>
<dbReference type="GO" id="GO:0031177">
    <property type="term" value="F:phosphopantetheine binding"/>
    <property type="evidence" value="ECO:0007669"/>
    <property type="project" value="TreeGrafter"/>
</dbReference>
<dbReference type="InterPro" id="IPR000873">
    <property type="entry name" value="AMP-dep_synth/lig_dom"/>
</dbReference>
<evidence type="ECO:0000313" key="6">
    <source>
        <dbReference type="Proteomes" id="UP000268162"/>
    </source>
</evidence>
<keyword evidence="2" id="KW-0597">Phosphoprotein</keyword>
<dbReference type="GO" id="GO:0005737">
    <property type="term" value="C:cytoplasm"/>
    <property type="evidence" value="ECO:0007669"/>
    <property type="project" value="TreeGrafter"/>
</dbReference>
<dbReference type="Gene3D" id="3.40.50.12780">
    <property type="entry name" value="N-terminal domain of ligase-like"/>
    <property type="match status" value="1"/>
</dbReference>
<evidence type="ECO:0000313" key="5">
    <source>
        <dbReference type="EMBL" id="RKP34610.1"/>
    </source>
</evidence>
<keyword evidence="1" id="KW-0596">Phosphopantetheine</keyword>
<sequence length="941" mass="103437">MFPYDLQLVVDYHDYTPICQLRFKQSLFNVDTANRLLQNFLAYAHSVVVAHQPWSTASLVSPTEANLIRDKFALGPPNSVTWENPHLSVLDLFLDMVQKYPNRVATEIAKFTYTYAQLSRRISGLVEHLQHANVQQRDKVGVIVANHPDTTMCMLAVWGVGAVYVPVDFKLPTARQRYIVEAAECTCVINMSGKYTMGYEAITIGKLANGIELPPLPASLHPIQPEDLAYIVFTSGSTGLPKGVLVEHRSLIKFITSPSLGMLQRPGTRTMSGMAAGFDAYLFTLPALCYGSTLVFYGDDLPGTLKTVQQTILLPSILSALDPQEYTNLDSLMFGGEHLPRKLANQWSAVTTTYNIYGPTEATIACLMMEVPPSGSVPIGRPMADYECYILDSNLQLVPIGAVGEICVGGVGVTLGYINRPDLNSTKFVDNPFTGCGKIYRTGDLGRWLPDGQVVCLGRMDSQVKLRGFRIELDEIRSVLMRQSGVQDCAVFVHDQFLVGYVFPDSTASEDILRASVADQLPSYMVPSYIIGLPNVPLTNNGKCDTHFLQNHFADHLATHRQQVPLVDCPSEGNQSLSILMQSLGEVLGLPMNQINQDLTFVKIGGDSISAIQVSSKCRQLGFTLPTSTLLGSGPLRDATKTMSPISSASDISSKLQPVEYHTKFPLTPIQQWFFDHPWSNPNHFNQSFALELTRPLTATELTPALLRLINVHNMLRCQFTRAPTGHPGQWSQQIVSPFVELPIPIVELSTSASDLSKQLLEIQASLDITKGHHLAAGLITLSDDGSNTRTSKLMLAGLFQALNSISQAPTITIFNESHGRHPWQPSLDPGRTVGWFTSMAPYQAQVNTEPKPLDFLKQAKQTLRSLTGTHGLQHGLQQVLRRPQGGPSNGQSPSPMEVCFNYLSHTTNDGALSMHGRAPWVVRPELISDLPVCDSAELRT</sequence>
<dbReference type="STRING" id="215637.A0A4P9ZQE4"/>
<dbReference type="Gene3D" id="3.30.300.30">
    <property type="match status" value="1"/>
</dbReference>
<dbReference type="Pfam" id="PF00668">
    <property type="entry name" value="Condensation"/>
    <property type="match status" value="1"/>
</dbReference>
<dbReference type="Pfam" id="PF00550">
    <property type="entry name" value="PP-binding"/>
    <property type="match status" value="1"/>
</dbReference>
<dbReference type="SUPFAM" id="SSF47336">
    <property type="entry name" value="ACP-like"/>
    <property type="match status" value="1"/>
</dbReference>
<dbReference type="PANTHER" id="PTHR45527">
    <property type="entry name" value="NONRIBOSOMAL PEPTIDE SYNTHETASE"/>
    <property type="match status" value="1"/>
</dbReference>
<keyword evidence="3" id="KW-0436">Ligase</keyword>
<evidence type="ECO:0000256" key="2">
    <source>
        <dbReference type="ARBA" id="ARBA00022553"/>
    </source>
</evidence>
<dbReference type="InterPro" id="IPR045851">
    <property type="entry name" value="AMP-bd_C_sf"/>
</dbReference>
<dbReference type="EMBL" id="ML003135">
    <property type="protein sequence ID" value="RKP34610.1"/>
    <property type="molecule type" value="Genomic_DNA"/>
</dbReference>
<dbReference type="InterPro" id="IPR036736">
    <property type="entry name" value="ACP-like_sf"/>
</dbReference>
<dbReference type="SUPFAM" id="SSF52777">
    <property type="entry name" value="CoA-dependent acyltransferases"/>
    <property type="match status" value="2"/>
</dbReference>
<dbReference type="GO" id="GO:0043041">
    <property type="term" value="P:amino acid activation for nonribosomal peptide biosynthetic process"/>
    <property type="evidence" value="ECO:0007669"/>
    <property type="project" value="TreeGrafter"/>
</dbReference>
<organism evidence="5 6">
    <name type="scientific">Dimargaris cristalligena</name>
    <dbReference type="NCBI Taxonomy" id="215637"/>
    <lineage>
        <taxon>Eukaryota</taxon>
        <taxon>Fungi</taxon>
        <taxon>Fungi incertae sedis</taxon>
        <taxon>Zoopagomycota</taxon>
        <taxon>Kickxellomycotina</taxon>
        <taxon>Dimargaritomycetes</taxon>
        <taxon>Dimargaritales</taxon>
        <taxon>Dimargaritaceae</taxon>
        <taxon>Dimargaris</taxon>
    </lineage>
</organism>
<evidence type="ECO:0000256" key="1">
    <source>
        <dbReference type="ARBA" id="ARBA00022450"/>
    </source>
</evidence>
<dbReference type="Gene3D" id="3.30.559.30">
    <property type="entry name" value="Nonribosomal peptide synthetase, condensation domain"/>
    <property type="match status" value="1"/>
</dbReference>
<dbReference type="InterPro" id="IPR009081">
    <property type="entry name" value="PP-bd_ACP"/>
</dbReference>
<accession>A0A4P9ZQE4</accession>
<dbReference type="InterPro" id="IPR010071">
    <property type="entry name" value="AA_adenyl_dom"/>
</dbReference>
<dbReference type="Gene3D" id="1.10.1200.10">
    <property type="entry name" value="ACP-like"/>
    <property type="match status" value="1"/>
</dbReference>
<dbReference type="InterPro" id="IPR025110">
    <property type="entry name" value="AMP-bd_C"/>
</dbReference>
<dbReference type="GO" id="GO:0044550">
    <property type="term" value="P:secondary metabolite biosynthetic process"/>
    <property type="evidence" value="ECO:0007669"/>
    <property type="project" value="TreeGrafter"/>
</dbReference>
<gene>
    <name evidence="5" type="ORF">BJ085DRAFT_35697</name>
</gene>
<dbReference type="Proteomes" id="UP000268162">
    <property type="component" value="Unassembled WGS sequence"/>
</dbReference>
<dbReference type="SUPFAM" id="SSF56801">
    <property type="entry name" value="Acetyl-CoA synthetase-like"/>
    <property type="match status" value="1"/>
</dbReference>
<dbReference type="CDD" id="cd05930">
    <property type="entry name" value="A_NRPS"/>
    <property type="match status" value="1"/>
</dbReference>
<dbReference type="PROSITE" id="PS50075">
    <property type="entry name" value="CARRIER"/>
    <property type="match status" value="1"/>
</dbReference>
<dbReference type="NCBIfam" id="TIGR01733">
    <property type="entry name" value="AA-adenyl-dom"/>
    <property type="match status" value="1"/>
</dbReference>
<dbReference type="InterPro" id="IPR001242">
    <property type="entry name" value="Condensation_dom"/>
</dbReference>
<reference evidence="6" key="1">
    <citation type="journal article" date="2018" name="Nat. Microbiol.">
        <title>Leveraging single-cell genomics to expand the fungal tree of life.</title>
        <authorList>
            <person name="Ahrendt S.R."/>
            <person name="Quandt C.A."/>
            <person name="Ciobanu D."/>
            <person name="Clum A."/>
            <person name="Salamov A."/>
            <person name="Andreopoulos B."/>
            <person name="Cheng J.F."/>
            <person name="Woyke T."/>
            <person name="Pelin A."/>
            <person name="Henrissat B."/>
            <person name="Reynolds N.K."/>
            <person name="Benny G.L."/>
            <person name="Smith M.E."/>
            <person name="James T.Y."/>
            <person name="Grigoriev I.V."/>
        </authorList>
    </citation>
    <scope>NUCLEOTIDE SEQUENCE [LARGE SCALE GENOMIC DNA]</scope>
    <source>
        <strain evidence="6">RSA 468</strain>
    </source>
</reference>
<dbReference type="GO" id="GO:0016874">
    <property type="term" value="F:ligase activity"/>
    <property type="evidence" value="ECO:0007669"/>
    <property type="project" value="UniProtKB-KW"/>
</dbReference>
<dbReference type="PANTHER" id="PTHR45527:SF1">
    <property type="entry name" value="FATTY ACID SYNTHASE"/>
    <property type="match status" value="1"/>
</dbReference>
<dbReference type="InterPro" id="IPR042099">
    <property type="entry name" value="ANL_N_sf"/>
</dbReference>
<dbReference type="PROSITE" id="PS00455">
    <property type="entry name" value="AMP_BINDING"/>
    <property type="match status" value="1"/>
</dbReference>
<feature type="domain" description="Carrier" evidence="4">
    <location>
        <begin position="571"/>
        <end position="647"/>
    </location>
</feature>